<organism evidence="2 3">
    <name type="scientific">Hibiscus sabdariffa</name>
    <name type="common">roselle</name>
    <dbReference type="NCBI Taxonomy" id="183260"/>
    <lineage>
        <taxon>Eukaryota</taxon>
        <taxon>Viridiplantae</taxon>
        <taxon>Streptophyta</taxon>
        <taxon>Embryophyta</taxon>
        <taxon>Tracheophyta</taxon>
        <taxon>Spermatophyta</taxon>
        <taxon>Magnoliopsida</taxon>
        <taxon>eudicotyledons</taxon>
        <taxon>Gunneridae</taxon>
        <taxon>Pentapetalae</taxon>
        <taxon>rosids</taxon>
        <taxon>malvids</taxon>
        <taxon>Malvales</taxon>
        <taxon>Malvaceae</taxon>
        <taxon>Malvoideae</taxon>
        <taxon>Hibiscus</taxon>
    </lineage>
</organism>
<keyword evidence="3" id="KW-1185">Reference proteome</keyword>
<comment type="caution">
    <text evidence="2">The sequence shown here is derived from an EMBL/GenBank/DDBJ whole genome shotgun (WGS) entry which is preliminary data.</text>
</comment>
<evidence type="ECO:0000259" key="1">
    <source>
        <dbReference type="Pfam" id="PF13966"/>
    </source>
</evidence>
<dbReference type="Proteomes" id="UP001396334">
    <property type="component" value="Unassembled WGS sequence"/>
</dbReference>
<evidence type="ECO:0000313" key="2">
    <source>
        <dbReference type="EMBL" id="KAK9017493.1"/>
    </source>
</evidence>
<proteinExistence type="predicted"/>
<sequence>MPRMCGRACMQPYRIFGAVFFPRGLSSGLSSLGWTRYRLSPLWKAIKTLPTLPQVRIFAWRLGYDCLPIGSRVLAVGLGSSVCPFCSLGVETSLHSFYDCSDAIEALHLGGFLDSVITSRTSSIFDWLFETAESLSRENFAKFLLPVWVTVTMATLLHEDFIAANGGLKKPGSKLILSSPTWPPPPPRTVVISVDGAFIQDHGAGIGMVARDSCGRVLGGLAQY</sequence>
<dbReference type="InterPro" id="IPR026960">
    <property type="entry name" value="RVT-Znf"/>
</dbReference>
<reference evidence="2 3" key="1">
    <citation type="journal article" date="2024" name="G3 (Bethesda)">
        <title>Genome assembly of Hibiscus sabdariffa L. provides insights into metabolisms of medicinal natural products.</title>
        <authorList>
            <person name="Kim T."/>
        </authorList>
    </citation>
    <scope>NUCLEOTIDE SEQUENCE [LARGE SCALE GENOMIC DNA]</scope>
    <source>
        <strain evidence="2">TK-2024</strain>
        <tissue evidence="2">Old leaves</tissue>
    </source>
</reference>
<protein>
    <recommendedName>
        <fullName evidence="1">Reverse transcriptase zinc-binding domain-containing protein</fullName>
    </recommendedName>
</protein>
<dbReference type="EMBL" id="JBBPBN010000020">
    <property type="protein sequence ID" value="KAK9017493.1"/>
    <property type="molecule type" value="Genomic_DNA"/>
</dbReference>
<evidence type="ECO:0000313" key="3">
    <source>
        <dbReference type="Proteomes" id="UP001396334"/>
    </source>
</evidence>
<name>A0ABR2RWX4_9ROSI</name>
<accession>A0ABR2RWX4</accession>
<gene>
    <name evidence="2" type="ORF">V6N11_079972</name>
</gene>
<dbReference type="Pfam" id="PF13966">
    <property type="entry name" value="zf-RVT"/>
    <property type="match status" value="1"/>
</dbReference>
<feature type="domain" description="Reverse transcriptase zinc-binding" evidence="1">
    <location>
        <begin position="43"/>
        <end position="103"/>
    </location>
</feature>